<keyword evidence="2" id="KW-1185">Reference proteome</keyword>
<gene>
    <name evidence="1" type="ORF">GCM10009776_36770</name>
</gene>
<evidence type="ECO:0008006" key="3">
    <source>
        <dbReference type="Google" id="ProtNLM"/>
    </source>
</evidence>
<proteinExistence type="predicted"/>
<reference evidence="1 2" key="1">
    <citation type="journal article" date="2019" name="Int. J. Syst. Evol. Microbiol.">
        <title>The Global Catalogue of Microorganisms (GCM) 10K type strain sequencing project: providing services to taxonomists for standard genome sequencing and annotation.</title>
        <authorList>
            <consortium name="The Broad Institute Genomics Platform"/>
            <consortium name="The Broad Institute Genome Sequencing Center for Infectious Disease"/>
            <person name="Wu L."/>
            <person name="Ma J."/>
        </authorList>
    </citation>
    <scope>NUCLEOTIDE SEQUENCE [LARGE SCALE GENOMIC DNA]</scope>
    <source>
        <strain evidence="1 2">JCM 14901</strain>
    </source>
</reference>
<comment type="caution">
    <text evidence="1">The sequence shown here is derived from an EMBL/GenBank/DDBJ whole genome shotgun (WGS) entry which is preliminary data.</text>
</comment>
<name>A0ABN2RKH1_9MICO</name>
<dbReference type="EMBL" id="BAAAOG010000013">
    <property type="protein sequence ID" value="GAA1970372.1"/>
    <property type="molecule type" value="Genomic_DNA"/>
</dbReference>
<sequence length="100" mass="11165">MDERRADRHDRGPAVRDLLPEIPQSPFDCAVVALGVNDTLKLRSSAAWATAIRALSAGLLEISESRVLLAGFPTSAVWRHCRNRCVWSRRCTHAIWIGRS</sequence>
<accession>A0ABN2RKH1</accession>
<dbReference type="Proteomes" id="UP001499933">
    <property type="component" value="Unassembled WGS sequence"/>
</dbReference>
<evidence type="ECO:0000313" key="2">
    <source>
        <dbReference type="Proteomes" id="UP001499933"/>
    </source>
</evidence>
<organism evidence="1 2">
    <name type="scientific">Microbacterium deminutum</name>
    <dbReference type="NCBI Taxonomy" id="344164"/>
    <lineage>
        <taxon>Bacteria</taxon>
        <taxon>Bacillati</taxon>
        <taxon>Actinomycetota</taxon>
        <taxon>Actinomycetes</taxon>
        <taxon>Micrococcales</taxon>
        <taxon>Microbacteriaceae</taxon>
        <taxon>Microbacterium</taxon>
    </lineage>
</organism>
<evidence type="ECO:0000313" key="1">
    <source>
        <dbReference type="EMBL" id="GAA1970372.1"/>
    </source>
</evidence>
<protein>
    <recommendedName>
        <fullName evidence="3">SGNH hydrolase-type esterase domain-containing protein</fullName>
    </recommendedName>
</protein>